<dbReference type="CDD" id="cd07377">
    <property type="entry name" value="WHTH_GntR"/>
    <property type="match status" value="1"/>
</dbReference>
<organism evidence="6 7">
    <name type="scientific">Parablautia muri</name>
    <dbReference type="NCBI Taxonomy" id="2320879"/>
    <lineage>
        <taxon>Bacteria</taxon>
        <taxon>Bacillati</taxon>
        <taxon>Bacillota</taxon>
        <taxon>Clostridia</taxon>
        <taxon>Lachnospirales</taxon>
        <taxon>Lachnospiraceae</taxon>
        <taxon>Parablautia</taxon>
    </lineage>
</organism>
<keyword evidence="1" id="KW-0678">Repressor</keyword>
<dbReference type="OrthoDB" id="9813468at2"/>
<dbReference type="RefSeq" id="WP_160560916.1">
    <property type="nucleotide sequence ID" value="NZ_QZDT01000025.1"/>
</dbReference>
<dbReference type="GO" id="GO:0000976">
    <property type="term" value="F:transcription cis-regulatory region binding"/>
    <property type="evidence" value="ECO:0007669"/>
    <property type="project" value="TreeGrafter"/>
</dbReference>
<gene>
    <name evidence="6" type="ORF">D5281_14955</name>
</gene>
<evidence type="ECO:0000256" key="3">
    <source>
        <dbReference type="ARBA" id="ARBA00023125"/>
    </source>
</evidence>
<dbReference type="SUPFAM" id="SSF53822">
    <property type="entry name" value="Periplasmic binding protein-like I"/>
    <property type="match status" value="1"/>
</dbReference>
<dbReference type="Gene3D" id="3.40.50.2300">
    <property type="match status" value="2"/>
</dbReference>
<evidence type="ECO:0000313" key="7">
    <source>
        <dbReference type="Proteomes" id="UP001154420"/>
    </source>
</evidence>
<dbReference type="InterPro" id="IPR036388">
    <property type="entry name" value="WH-like_DNA-bd_sf"/>
</dbReference>
<evidence type="ECO:0000256" key="1">
    <source>
        <dbReference type="ARBA" id="ARBA00022491"/>
    </source>
</evidence>
<evidence type="ECO:0000313" key="6">
    <source>
        <dbReference type="EMBL" id="NBJ93860.1"/>
    </source>
</evidence>
<dbReference type="EMBL" id="QZDT01000025">
    <property type="protein sequence ID" value="NBJ93860.1"/>
    <property type="molecule type" value="Genomic_DNA"/>
</dbReference>
<dbReference type="GO" id="GO:0003700">
    <property type="term" value="F:DNA-binding transcription factor activity"/>
    <property type="evidence" value="ECO:0007669"/>
    <property type="project" value="InterPro"/>
</dbReference>
<feature type="domain" description="HTH gntR-type" evidence="5">
    <location>
        <begin position="4"/>
        <end position="72"/>
    </location>
</feature>
<keyword evidence="2" id="KW-0805">Transcription regulation</keyword>
<keyword evidence="4" id="KW-0804">Transcription</keyword>
<dbReference type="Pfam" id="PF00392">
    <property type="entry name" value="GntR"/>
    <property type="match status" value="1"/>
</dbReference>
<name>A0A9X5BH70_9FIRM</name>
<dbReference type="InterPro" id="IPR001761">
    <property type="entry name" value="Peripla_BP/Lac1_sug-bd_dom"/>
</dbReference>
<evidence type="ECO:0000256" key="2">
    <source>
        <dbReference type="ARBA" id="ARBA00023015"/>
    </source>
</evidence>
<dbReference type="SMART" id="SM00345">
    <property type="entry name" value="HTH_GNTR"/>
    <property type="match status" value="1"/>
</dbReference>
<dbReference type="Gene3D" id="1.10.10.10">
    <property type="entry name" value="Winged helix-like DNA-binding domain superfamily/Winged helix DNA-binding domain"/>
    <property type="match status" value="1"/>
</dbReference>
<dbReference type="InterPro" id="IPR000524">
    <property type="entry name" value="Tscrpt_reg_HTH_GntR"/>
</dbReference>
<comment type="caution">
    <text evidence="6">The sequence shown here is derived from an EMBL/GenBank/DDBJ whole genome shotgun (WGS) entry which is preliminary data.</text>
</comment>
<evidence type="ECO:0000259" key="5">
    <source>
        <dbReference type="PROSITE" id="PS50949"/>
    </source>
</evidence>
<reference evidence="6" key="1">
    <citation type="submission" date="2018-09" db="EMBL/GenBank/DDBJ databases">
        <title>Murine metabolic-syndrome-specific gut microbial biobank.</title>
        <authorList>
            <person name="Liu C."/>
        </authorList>
    </citation>
    <scope>NUCLEOTIDE SEQUENCE</scope>
    <source>
        <strain evidence="6">D42-62</strain>
    </source>
</reference>
<accession>A0A9X5BH70</accession>
<dbReference type="InterPro" id="IPR028082">
    <property type="entry name" value="Peripla_BP_I"/>
</dbReference>
<keyword evidence="7" id="KW-1185">Reference proteome</keyword>
<dbReference type="Proteomes" id="UP001154420">
    <property type="component" value="Unassembled WGS sequence"/>
</dbReference>
<sequence length="375" mass="42886">MDRELLYQKIYNDLLEGIETKKFPPGSRLPSEKELAEQYHVSRITSKKALEMLADRNLITRKPGKGSYVLDFARLENERPVNPLPERKDYGGKGLIGVVFDSFGPAFGCEVVGGIERECRKQNFHMILKCTYGNMEEETKAFEELIALGVEGIILMCVQGEHYNEHVLKLSLENFPIVLVDREMAGLPIPCVTTDNFQAAKDLISLLIEKGHRNISFLSHPITQTSSVSARFSGYLDSLLEHGLRTGEDMWLRNLGSILPRLDENEEGEYDDRNRIENFIREHPEVTGFFAVDEALGITVYKILCRMGLEQEKEVVFFDGIDESYDPNPMFSHVVQGEYLIGVMAVKYLRDRMKGKEVPKKYYVPYEIVRSTEKK</sequence>
<dbReference type="PRINTS" id="PR00035">
    <property type="entry name" value="HTHGNTR"/>
</dbReference>
<dbReference type="InterPro" id="IPR036390">
    <property type="entry name" value="WH_DNA-bd_sf"/>
</dbReference>
<dbReference type="PANTHER" id="PTHR30146:SF95">
    <property type="entry name" value="RIBOSE OPERON REPRESSOR"/>
    <property type="match status" value="1"/>
</dbReference>
<dbReference type="PROSITE" id="PS50949">
    <property type="entry name" value="HTH_GNTR"/>
    <property type="match status" value="1"/>
</dbReference>
<proteinExistence type="predicted"/>
<keyword evidence="3" id="KW-0238">DNA-binding</keyword>
<dbReference type="AlphaFoldDB" id="A0A9X5BH70"/>
<dbReference type="CDD" id="cd06267">
    <property type="entry name" value="PBP1_LacI_sugar_binding-like"/>
    <property type="match status" value="1"/>
</dbReference>
<dbReference type="Pfam" id="PF00532">
    <property type="entry name" value="Peripla_BP_1"/>
    <property type="match status" value="1"/>
</dbReference>
<evidence type="ECO:0000256" key="4">
    <source>
        <dbReference type="ARBA" id="ARBA00023163"/>
    </source>
</evidence>
<dbReference type="SUPFAM" id="SSF46785">
    <property type="entry name" value="Winged helix' DNA-binding domain"/>
    <property type="match status" value="1"/>
</dbReference>
<protein>
    <submittedName>
        <fullName evidence="6">GntR family transcriptional regulator</fullName>
    </submittedName>
</protein>
<dbReference type="PANTHER" id="PTHR30146">
    <property type="entry name" value="LACI-RELATED TRANSCRIPTIONAL REPRESSOR"/>
    <property type="match status" value="1"/>
</dbReference>